<comment type="caution">
    <text evidence="2">The sequence shown here is derived from an EMBL/GenBank/DDBJ whole genome shotgun (WGS) entry which is preliminary data.</text>
</comment>
<feature type="compositionally biased region" description="Polar residues" evidence="1">
    <location>
        <begin position="202"/>
        <end position="219"/>
    </location>
</feature>
<feature type="region of interest" description="Disordered" evidence="1">
    <location>
        <begin position="89"/>
        <end position="128"/>
    </location>
</feature>
<feature type="compositionally biased region" description="Basic and acidic residues" evidence="1">
    <location>
        <begin position="18"/>
        <end position="29"/>
    </location>
</feature>
<accession>A0A640KS27</accession>
<dbReference type="EMBL" id="BLBS01000054">
    <property type="protein sequence ID" value="GET92342.1"/>
    <property type="molecule type" value="Genomic_DNA"/>
</dbReference>
<name>A0A640KS27_LEITA</name>
<keyword evidence="3" id="KW-1185">Reference proteome</keyword>
<dbReference type="Proteomes" id="UP000419144">
    <property type="component" value="Unassembled WGS sequence"/>
</dbReference>
<organism evidence="2 3">
    <name type="scientific">Leishmania tarentolae</name>
    <name type="common">Sauroleishmania tarentolae</name>
    <dbReference type="NCBI Taxonomy" id="5689"/>
    <lineage>
        <taxon>Eukaryota</taxon>
        <taxon>Discoba</taxon>
        <taxon>Euglenozoa</taxon>
        <taxon>Kinetoplastea</taxon>
        <taxon>Metakinetoplastina</taxon>
        <taxon>Trypanosomatida</taxon>
        <taxon>Trypanosomatidae</taxon>
        <taxon>Leishmaniinae</taxon>
        <taxon>Leishmania</taxon>
        <taxon>lizard Leishmania</taxon>
    </lineage>
</organism>
<feature type="compositionally biased region" description="Acidic residues" evidence="1">
    <location>
        <begin position="272"/>
        <end position="283"/>
    </location>
</feature>
<evidence type="ECO:0000256" key="1">
    <source>
        <dbReference type="SAM" id="MobiDB-lite"/>
    </source>
</evidence>
<feature type="region of interest" description="Disordered" evidence="1">
    <location>
        <begin position="188"/>
        <end position="228"/>
    </location>
</feature>
<sequence length="343" mass="37037">MVKQTSRQLPLRLPSRQARNESHSIDSDRKHKCFSSLRVVGAPAGQPSPALADAQLRRKYVPTVPTTPRRAKGYTSAWNLGHGCFGTTPDNDGNGAREHLQHWPSSKGQGNNIEHRSYSAGVSPDAQRPANDMLTSGLQRRSTSLQVVASVSENELSSDDVLLLCGVKPGSSKALWYTTMRAQLEARALATSTEHSDRGDSATRNGATTRVGSSSSSNLPAHRADPSSEPLLLPMELLLLADLSELNSHHAKESNSVAHQVQRLSRSFSGEGDTEDGEEEDEGASSLGDRSISICSEKEASTSVRQGTFNAAPQASLKNLRLSPKQLTQMRVVVLSLRRLADL</sequence>
<dbReference type="AlphaFoldDB" id="A0A640KS27"/>
<dbReference type="OrthoDB" id="265468at2759"/>
<feature type="region of interest" description="Disordered" evidence="1">
    <location>
        <begin position="251"/>
        <end position="292"/>
    </location>
</feature>
<evidence type="ECO:0000313" key="3">
    <source>
        <dbReference type="Proteomes" id="UP000419144"/>
    </source>
</evidence>
<feature type="compositionally biased region" description="Polar residues" evidence="1">
    <location>
        <begin position="254"/>
        <end position="268"/>
    </location>
</feature>
<feature type="region of interest" description="Disordered" evidence="1">
    <location>
        <begin position="1"/>
        <end position="31"/>
    </location>
</feature>
<protein>
    <submittedName>
        <fullName evidence="2">Uncharacterized protein</fullName>
    </submittedName>
</protein>
<gene>
    <name evidence="2" type="ORF">LtaPh_3426700</name>
</gene>
<dbReference type="VEuPathDB" id="TriTrypDB:LtaPh_3426700"/>
<feature type="compositionally biased region" description="Polar residues" evidence="1">
    <location>
        <begin position="103"/>
        <end position="112"/>
    </location>
</feature>
<reference evidence="2" key="1">
    <citation type="submission" date="2019-11" db="EMBL/GenBank/DDBJ databases">
        <title>Leishmania tarentolae CDS.</title>
        <authorList>
            <person name="Goto Y."/>
            <person name="Yamagishi J."/>
        </authorList>
    </citation>
    <scope>NUCLEOTIDE SEQUENCE [LARGE SCALE GENOMIC DNA]</scope>
    <source>
        <strain evidence="2">Parrot Tar II</strain>
    </source>
</reference>
<proteinExistence type="predicted"/>
<evidence type="ECO:0000313" key="2">
    <source>
        <dbReference type="EMBL" id="GET92342.1"/>
    </source>
</evidence>